<comment type="caution">
    <text evidence="2">The sequence shown here is derived from an EMBL/GenBank/DDBJ whole genome shotgun (WGS) entry which is preliminary data.</text>
</comment>
<sequence length="71" mass="7852">MVVWEHHSLADLSGTPGTEESPNGHENTLQDHPERNSQESGNICLEGWMMLEQAEGRSIVHTLKPLSSTLT</sequence>
<organism evidence="2 3">
    <name type="scientific">Myodes glareolus</name>
    <name type="common">Bank vole</name>
    <name type="synonym">Clethrionomys glareolus</name>
    <dbReference type="NCBI Taxonomy" id="447135"/>
    <lineage>
        <taxon>Eukaryota</taxon>
        <taxon>Metazoa</taxon>
        <taxon>Chordata</taxon>
        <taxon>Craniata</taxon>
        <taxon>Vertebrata</taxon>
        <taxon>Euteleostomi</taxon>
        <taxon>Mammalia</taxon>
        <taxon>Eutheria</taxon>
        <taxon>Euarchontoglires</taxon>
        <taxon>Glires</taxon>
        <taxon>Rodentia</taxon>
        <taxon>Myomorpha</taxon>
        <taxon>Muroidea</taxon>
        <taxon>Cricetidae</taxon>
        <taxon>Arvicolinae</taxon>
        <taxon>Myodes</taxon>
    </lineage>
</organism>
<proteinExistence type="predicted"/>
<gene>
    <name evidence="2" type="ORF">U0070_018421</name>
</gene>
<evidence type="ECO:0000256" key="1">
    <source>
        <dbReference type="SAM" id="MobiDB-lite"/>
    </source>
</evidence>
<evidence type="ECO:0000313" key="3">
    <source>
        <dbReference type="Proteomes" id="UP001488838"/>
    </source>
</evidence>
<name>A0AAW0JWF5_MYOGA</name>
<accession>A0AAW0JWF5</accession>
<feature type="region of interest" description="Disordered" evidence="1">
    <location>
        <begin position="1"/>
        <end position="41"/>
    </location>
</feature>
<feature type="compositionally biased region" description="Polar residues" evidence="1">
    <location>
        <begin position="15"/>
        <end position="27"/>
    </location>
</feature>
<dbReference type="AlphaFoldDB" id="A0AAW0JWF5"/>
<evidence type="ECO:0000313" key="2">
    <source>
        <dbReference type="EMBL" id="KAK7830877.1"/>
    </source>
</evidence>
<keyword evidence="3" id="KW-1185">Reference proteome</keyword>
<reference evidence="2 3" key="1">
    <citation type="journal article" date="2023" name="bioRxiv">
        <title>Conserved and derived expression patterns and positive selection on dental genes reveal complex evolutionary context of ever-growing rodent molars.</title>
        <authorList>
            <person name="Calamari Z.T."/>
            <person name="Song A."/>
            <person name="Cohen E."/>
            <person name="Akter M."/>
            <person name="Roy R.D."/>
            <person name="Hallikas O."/>
            <person name="Christensen M.M."/>
            <person name="Li P."/>
            <person name="Marangoni P."/>
            <person name="Jernvall J."/>
            <person name="Klein O.D."/>
        </authorList>
    </citation>
    <scope>NUCLEOTIDE SEQUENCE [LARGE SCALE GENOMIC DNA]</scope>
    <source>
        <strain evidence="2">V071</strain>
    </source>
</reference>
<feature type="compositionally biased region" description="Basic and acidic residues" evidence="1">
    <location>
        <begin position="28"/>
        <end position="37"/>
    </location>
</feature>
<dbReference type="Proteomes" id="UP001488838">
    <property type="component" value="Unassembled WGS sequence"/>
</dbReference>
<protein>
    <submittedName>
        <fullName evidence="2">Uncharacterized protein</fullName>
    </submittedName>
</protein>
<dbReference type="EMBL" id="JBBHLL010000016">
    <property type="protein sequence ID" value="KAK7830877.1"/>
    <property type="molecule type" value="Genomic_DNA"/>
</dbReference>